<keyword evidence="9 14" id="KW-0012">Acyltransferase</keyword>
<evidence type="ECO:0000256" key="5">
    <source>
        <dbReference type="ARBA" id="ARBA00022679"/>
    </source>
</evidence>
<keyword evidence="4 14" id="KW-0444">Lipid biosynthesis</keyword>
<comment type="catalytic activity">
    <reaction evidence="11">
        <text>(2S)-2-methylbutanoyl-CoA + malonyl-[ACP] + H(+) = (4S)-4-methyl-3-oxohexanoyl-[ACP] + CO2 + CoA</text>
        <dbReference type="Rhea" id="RHEA:42276"/>
        <dbReference type="Rhea" id="RHEA-COMP:9623"/>
        <dbReference type="Rhea" id="RHEA-COMP:17148"/>
        <dbReference type="ChEBI" id="CHEBI:15378"/>
        <dbReference type="ChEBI" id="CHEBI:16526"/>
        <dbReference type="ChEBI" id="CHEBI:57287"/>
        <dbReference type="ChEBI" id="CHEBI:78449"/>
        <dbReference type="ChEBI" id="CHEBI:88166"/>
        <dbReference type="ChEBI" id="CHEBI:167462"/>
        <dbReference type="EC" id="2.3.1.300"/>
    </reaction>
    <physiologicalReaction direction="left-to-right" evidence="11">
        <dbReference type="Rhea" id="RHEA:42277"/>
    </physiologicalReaction>
</comment>
<dbReference type="NCBIfam" id="TIGR00747">
    <property type="entry name" value="fabH"/>
    <property type="match status" value="1"/>
</dbReference>
<evidence type="ECO:0000256" key="7">
    <source>
        <dbReference type="ARBA" id="ARBA00023098"/>
    </source>
</evidence>
<dbReference type="UniPathway" id="UPA00094"/>
<keyword evidence="3 14" id="KW-0963">Cytoplasm</keyword>
<evidence type="ECO:0000256" key="10">
    <source>
        <dbReference type="ARBA" id="ARBA00051096"/>
    </source>
</evidence>
<dbReference type="InterPro" id="IPR004655">
    <property type="entry name" value="FabH"/>
</dbReference>
<dbReference type="GO" id="GO:0004315">
    <property type="term" value="F:3-oxoacyl-[acyl-carrier-protein] synthase activity"/>
    <property type="evidence" value="ECO:0007669"/>
    <property type="project" value="InterPro"/>
</dbReference>
<comment type="subunit">
    <text evidence="14">Homodimer.</text>
</comment>
<dbReference type="Pfam" id="PF08541">
    <property type="entry name" value="ACP_syn_III_C"/>
    <property type="match status" value="1"/>
</dbReference>
<dbReference type="Proteomes" id="UP000320011">
    <property type="component" value="Unassembled WGS sequence"/>
</dbReference>
<dbReference type="AlphaFoldDB" id="A0A558CC86"/>
<protein>
    <recommendedName>
        <fullName evidence="14">Beta-ketoacyl-[acyl-carrier-protein] synthase III</fullName>
        <shortName evidence="14">Beta-ketoacyl-ACP synthase III</shortName>
        <shortName evidence="14">KAS III</shortName>
        <ecNumber evidence="14">2.3.1.180</ecNumber>
    </recommendedName>
    <alternativeName>
        <fullName evidence="14">3-oxoacyl-[acyl-carrier-protein] synthase 3</fullName>
    </alternativeName>
    <alternativeName>
        <fullName evidence="14">3-oxoacyl-[acyl-carrier-protein] synthase III</fullName>
    </alternativeName>
</protein>
<dbReference type="GO" id="GO:0005737">
    <property type="term" value="C:cytoplasm"/>
    <property type="evidence" value="ECO:0007669"/>
    <property type="project" value="UniProtKB-SubCell"/>
</dbReference>
<dbReference type="RefSeq" id="WP_144590235.1">
    <property type="nucleotide sequence ID" value="NZ_VJWX01000202.1"/>
</dbReference>
<dbReference type="NCBIfam" id="NF006829">
    <property type="entry name" value="PRK09352.1"/>
    <property type="match status" value="1"/>
</dbReference>
<reference evidence="17 18" key="2">
    <citation type="submission" date="2019-08" db="EMBL/GenBank/DDBJ databases">
        <title>Amycolatopsis acidicola sp. nov., isolated from peat swamp forest soil.</title>
        <authorList>
            <person name="Srisuk N."/>
        </authorList>
    </citation>
    <scope>NUCLEOTIDE SEQUENCE [LARGE SCALE GENOMIC DNA]</scope>
    <source>
        <strain evidence="17 18">TBRC 6029</strain>
    </source>
</reference>
<name>A0A558CC86_9PSEU</name>
<feature type="domain" description="Beta-ketoacyl-[acyl-carrier-protein] synthase III C-terminal" evidence="15">
    <location>
        <begin position="237"/>
        <end position="326"/>
    </location>
</feature>
<comment type="similarity">
    <text evidence="2 14">Belongs to the thiolase-like superfamily. FabH family.</text>
</comment>
<keyword evidence="5 14" id="KW-0808">Transferase</keyword>
<dbReference type="Pfam" id="PF08545">
    <property type="entry name" value="ACP_syn_III"/>
    <property type="match status" value="1"/>
</dbReference>
<sequence>MTNGHSAVVTGLGAWLPPRIVSNDELSERLDTSDEWIRTRTGIRERRIADPDTSTVDMAVHAGGNALRSAGSDVVDALVLATATPDHLCPASAPQVAAALGLSGIPAFDVNAVCSGFVYALATAGGLIAGGTAERVLVIGADAFSRYCDPADRSTVPIFGDGAGAVVLRAGSAEEPGALGPFDLHSQGELADLLIVPAGGAKRRASDDPHDHYVTMQGTTVFRHACARMAESAKAVLERAGLEVGEVDRFVGHQANLRILLATAKQLGLPEERVVVNIGHTGNTSAASIPLALADACADGSLLPGHRVLLTAFGAGLTWGSTVLTWPDVKPGQAD</sequence>
<dbReference type="Gene3D" id="3.40.47.10">
    <property type="match status" value="1"/>
</dbReference>
<dbReference type="SUPFAM" id="SSF53901">
    <property type="entry name" value="Thiolase-like"/>
    <property type="match status" value="1"/>
</dbReference>
<dbReference type="InterPro" id="IPR013747">
    <property type="entry name" value="ACP_syn_III_C"/>
</dbReference>
<gene>
    <name evidence="14" type="primary">fabH</name>
    <name evidence="17" type="ORF">FNH05_20030</name>
</gene>
<comment type="catalytic activity">
    <reaction evidence="13">
        <text>3-methylbutanoyl-CoA + malonyl-[ACP] + H(+) = 5-methyl-3-oxohexanoyl-[ACP] + CO2 + CoA</text>
        <dbReference type="Rhea" id="RHEA:42272"/>
        <dbReference type="Rhea" id="RHEA-COMP:9623"/>
        <dbReference type="Rhea" id="RHEA-COMP:9941"/>
        <dbReference type="ChEBI" id="CHEBI:15378"/>
        <dbReference type="ChEBI" id="CHEBI:16526"/>
        <dbReference type="ChEBI" id="CHEBI:57287"/>
        <dbReference type="ChEBI" id="CHEBI:57345"/>
        <dbReference type="ChEBI" id="CHEBI:78449"/>
        <dbReference type="ChEBI" id="CHEBI:78822"/>
        <dbReference type="EC" id="2.3.1.300"/>
    </reaction>
    <physiologicalReaction direction="left-to-right" evidence="13">
        <dbReference type="Rhea" id="RHEA:42273"/>
    </physiologicalReaction>
</comment>
<dbReference type="EMBL" id="VJWX01000202">
    <property type="protein sequence ID" value="TVT46395.1"/>
    <property type="molecule type" value="Genomic_DNA"/>
</dbReference>
<evidence type="ECO:0000256" key="13">
    <source>
        <dbReference type="ARBA" id="ARBA00052985"/>
    </source>
</evidence>
<keyword evidence="6 14" id="KW-0276">Fatty acid metabolism</keyword>
<feature type="active site" evidence="14">
    <location>
        <position position="253"/>
    </location>
</feature>
<dbReference type="OrthoDB" id="9815506at2"/>
<evidence type="ECO:0000256" key="12">
    <source>
        <dbReference type="ARBA" id="ARBA00052467"/>
    </source>
</evidence>
<organism evidence="17 18">
    <name type="scientific">Amycolatopsis rhizosphaerae</name>
    <dbReference type="NCBI Taxonomy" id="2053003"/>
    <lineage>
        <taxon>Bacteria</taxon>
        <taxon>Bacillati</taxon>
        <taxon>Actinomycetota</taxon>
        <taxon>Actinomycetes</taxon>
        <taxon>Pseudonocardiales</taxon>
        <taxon>Pseudonocardiaceae</taxon>
        <taxon>Amycolatopsis</taxon>
    </lineage>
</organism>
<evidence type="ECO:0000256" key="8">
    <source>
        <dbReference type="ARBA" id="ARBA00023160"/>
    </source>
</evidence>
<dbReference type="FunFam" id="3.40.47.10:FF:000004">
    <property type="entry name" value="3-oxoacyl-[acyl-carrier-protein] synthase 3"/>
    <property type="match status" value="1"/>
</dbReference>
<evidence type="ECO:0000256" key="1">
    <source>
        <dbReference type="ARBA" id="ARBA00005194"/>
    </source>
</evidence>
<evidence type="ECO:0000259" key="15">
    <source>
        <dbReference type="Pfam" id="PF08541"/>
    </source>
</evidence>
<evidence type="ECO:0000313" key="18">
    <source>
        <dbReference type="Proteomes" id="UP000320011"/>
    </source>
</evidence>
<dbReference type="EC" id="2.3.1.180" evidence="14"/>
<comment type="subcellular location">
    <subcellularLocation>
        <location evidence="14">Cytoplasm</location>
    </subcellularLocation>
</comment>
<feature type="domain" description="Beta-ketoacyl-[acyl-carrier-protein] synthase III N-terminal" evidence="16">
    <location>
        <begin position="108"/>
        <end position="188"/>
    </location>
</feature>
<keyword evidence="18" id="KW-1185">Reference proteome</keyword>
<dbReference type="CDD" id="cd00830">
    <property type="entry name" value="KAS_III"/>
    <property type="match status" value="1"/>
</dbReference>
<evidence type="ECO:0000313" key="17">
    <source>
        <dbReference type="EMBL" id="TVT46395.1"/>
    </source>
</evidence>
<dbReference type="HAMAP" id="MF_01815">
    <property type="entry name" value="FabH"/>
    <property type="match status" value="1"/>
</dbReference>
<comment type="catalytic activity">
    <reaction evidence="12">
        <text>2-methylpropanoyl-CoA + malonyl-[ACP] + H(+) = 4-methyl-3-oxopentanoyl-[ACP] + CO2 + CoA</text>
        <dbReference type="Rhea" id="RHEA:42268"/>
        <dbReference type="Rhea" id="RHEA-COMP:9623"/>
        <dbReference type="Rhea" id="RHEA-COMP:9940"/>
        <dbReference type="ChEBI" id="CHEBI:15378"/>
        <dbReference type="ChEBI" id="CHEBI:16526"/>
        <dbReference type="ChEBI" id="CHEBI:57287"/>
        <dbReference type="ChEBI" id="CHEBI:57338"/>
        <dbReference type="ChEBI" id="CHEBI:78449"/>
        <dbReference type="ChEBI" id="CHEBI:78820"/>
        <dbReference type="EC" id="2.3.1.300"/>
    </reaction>
    <physiologicalReaction direction="left-to-right" evidence="12">
        <dbReference type="Rhea" id="RHEA:42269"/>
    </physiologicalReaction>
</comment>
<evidence type="ECO:0000259" key="16">
    <source>
        <dbReference type="Pfam" id="PF08545"/>
    </source>
</evidence>
<comment type="catalytic activity">
    <reaction evidence="10">
        <text>malonyl-[ACP] + acetyl-CoA + H(+) = 3-oxobutanoyl-[ACP] + CO2 + CoA</text>
        <dbReference type="Rhea" id="RHEA:12080"/>
        <dbReference type="Rhea" id="RHEA-COMP:9623"/>
        <dbReference type="Rhea" id="RHEA-COMP:9625"/>
        <dbReference type="ChEBI" id="CHEBI:15378"/>
        <dbReference type="ChEBI" id="CHEBI:16526"/>
        <dbReference type="ChEBI" id="CHEBI:57287"/>
        <dbReference type="ChEBI" id="CHEBI:57288"/>
        <dbReference type="ChEBI" id="CHEBI:78449"/>
        <dbReference type="ChEBI" id="CHEBI:78450"/>
        <dbReference type="EC" id="2.3.1.180"/>
    </reaction>
    <physiologicalReaction direction="left-to-right" evidence="10">
        <dbReference type="Rhea" id="RHEA:12081"/>
    </physiologicalReaction>
</comment>
<dbReference type="GO" id="GO:0044550">
    <property type="term" value="P:secondary metabolite biosynthetic process"/>
    <property type="evidence" value="ECO:0007669"/>
    <property type="project" value="TreeGrafter"/>
</dbReference>
<evidence type="ECO:0000256" key="11">
    <source>
        <dbReference type="ARBA" id="ARBA00052407"/>
    </source>
</evidence>
<dbReference type="GO" id="GO:0033818">
    <property type="term" value="F:beta-ketoacyl-acyl-carrier-protein synthase III activity"/>
    <property type="evidence" value="ECO:0007669"/>
    <property type="project" value="UniProtKB-UniRule"/>
</dbReference>
<accession>A0A558CC86</accession>
<reference evidence="17 18" key="1">
    <citation type="submission" date="2019-07" db="EMBL/GenBank/DDBJ databases">
        <authorList>
            <person name="Duangmal K."/>
            <person name="Teo W.F.A."/>
        </authorList>
    </citation>
    <scope>NUCLEOTIDE SEQUENCE [LARGE SCALE GENOMIC DNA]</scope>
    <source>
        <strain evidence="17 18">TBRC 6029</strain>
    </source>
</reference>
<comment type="caution">
    <text evidence="17">The sequence shown here is derived from an EMBL/GenBank/DDBJ whole genome shotgun (WGS) entry which is preliminary data.</text>
</comment>
<feature type="active site" evidence="14">
    <location>
        <position position="114"/>
    </location>
</feature>
<evidence type="ECO:0000256" key="6">
    <source>
        <dbReference type="ARBA" id="ARBA00022832"/>
    </source>
</evidence>
<dbReference type="PANTHER" id="PTHR34069:SF2">
    <property type="entry name" value="BETA-KETOACYL-[ACYL-CARRIER-PROTEIN] SYNTHASE III"/>
    <property type="match status" value="1"/>
</dbReference>
<dbReference type="InterPro" id="IPR013751">
    <property type="entry name" value="ACP_syn_III_N"/>
</dbReference>
<proteinExistence type="inferred from homology"/>
<dbReference type="GO" id="GO:0006633">
    <property type="term" value="P:fatty acid biosynthetic process"/>
    <property type="evidence" value="ECO:0007669"/>
    <property type="project" value="UniProtKB-UniRule"/>
</dbReference>
<evidence type="ECO:0000256" key="9">
    <source>
        <dbReference type="ARBA" id="ARBA00023315"/>
    </source>
</evidence>
<evidence type="ECO:0000256" key="4">
    <source>
        <dbReference type="ARBA" id="ARBA00022516"/>
    </source>
</evidence>
<dbReference type="InterPro" id="IPR016039">
    <property type="entry name" value="Thiolase-like"/>
</dbReference>
<evidence type="ECO:0000256" key="2">
    <source>
        <dbReference type="ARBA" id="ARBA00008642"/>
    </source>
</evidence>
<comment type="pathway">
    <text evidence="1 14">Lipid metabolism; fatty acid biosynthesis.</text>
</comment>
<feature type="region of interest" description="ACP-binding" evidence="14">
    <location>
        <begin position="254"/>
        <end position="258"/>
    </location>
</feature>
<keyword evidence="14" id="KW-0511">Multifunctional enzyme</keyword>
<dbReference type="PANTHER" id="PTHR34069">
    <property type="entry name" value="3-OXOACYL-[ACYL-CARRIER-PROTEIN] SYNTHASE 3"/>
    <property type="match status" value="1"/>
</dbReference>
<evidence type="ECO:0000256" key="3">
    <source>
        <dbReference type="ARBA" id="ARBA00022490"/>
    </source>
</evidence>
<keyword evidence="8 14" id="KW-0275">Fatty acid biosynthesis</keyword>
<comment type="function">
    <text evidence="14">Catalyzes the condensation reaction of fatty acid synthesis by the addition to an acyl acceptor of two carbons from malonyl-ACP. Catalyzes the first condensation reaction which initiates fatty acid synthesis and may therefore play a role in governing the total rate of fatty acid production. Possesses both acetoacetyl-ACP synthase and acetyl transacylase activities. Its substrate specificity determines the biosynthesis of branched-chain and/or straight-chain of fatty acids.</text>
</comment>
<keyword evidence="7 14" id="KW-0443">Lipid metabolism</keyword>
<feature type="active site" evidence="14">
    <location>
        <position position="283"/>
    </location>
</feature>
<comment type="domain">
    <text evidence="14">The last Arg residue of the ACP-binding site is essential for the weak association between ACP/AcpP and FabH.</text>
</comment>
<evidence type="ECO:0000256" key="14">
    <source>
        <dbReference type="HAMAP-Rule" id="MF_01815"/>
    </source>
</evidence>